<feature type="region of interest" description="Disordered" evidence="2">
    <location>
        <begin position="317"/>
        <end position="354"/>
    </location>
</feature>
<feature type="compositionally biased region" description="Basic and acidic residues" evidence="2">
    <location>
        <begin position="57"/>
        <end position="66"/>
    </location>
</feature>
<keyword evidence="1" id="KW-0175">Coiled coil</keyword>
<dbReference type="AlphaFoldDB" id="A0A067FU10"/>
<feature type="region of interest" description="Disordered" evidence="2">
    <location>
        <begin position="1"/>
        <end position="77"/>
    </location>
</feature>
<accession>A0A067FU10</accession>
<sequence length="427" mass="47731">KRDSSLGPLTSTSDKSSGIKSTSTPSTPRAESINFRTESRLSQSLLTETSPSADLLSDARHDRGVPEDSFLGQETPSTSIKTIDQIDLLREQQKILAGEVALHSSALKRLSEEAARNPQKEQLQVEIKKLRDEIKGKNDQIALLEKQIADSIMTSHNTMDNSEVSQVKAADNRIIQEQLNQKICECEGLQETIGFLKQQLNDALELRNFSPLASYSQRFAEAKSLNGEHQIDKEIALLKDINEDSRLQVQAAEIEELNRKVTELTEAKEQLELRNQKLSEESSYAKGLASAAAVELKALSEEVAKLMNHKERLTAELAAAKSSPTQRRTSAVRNGRRDGQIKRQNQDGSSLDLKRELALSREREVSYEAALLEKDQQEAELQRKVEESKKREAYLENELANMWVLVAKLKKSHGADTDGSETTRETL</sequence>
<evidence type="ECO:0000313" key="4">
    <source>
        <dbReference type="Proteomes" id="UP000027120"/>
    </source>
</evidence>
<reference evidence="3 4" key="1">
    <citation type="submission" date="2014-04" db="EMBL/GenBank/DDBJ databases">
        <authorList>
            <consortium name="International Citrus Genome Consortium"/>
            <person name="Gmitter F."/>
            <person name="Chen C."/>
            <person name="Farmerie W."/>
            <person name="Harkins T."/>
            <person name="Desany B."/>
            <person name="Mohiuddin M."/>
            <person name="Kodira C."/>
            <person name="Borodovsky M."/>
            <person name="Lomsadze A."/>
            <person name="Burns P."/>
            <person name="Jenkins J."/>
            <person name="Prochnik S."/>
            <person name="Shu S."/>
            <person name="Chapman J."/>
            <person name="Pitluck S."/>
            <person name="Schmutz J."/>
            <person name="Rokhsar D."/>
        </authorList>
    </citation>
    <scope>NUCLEOTIDE SEQUENCE</scope>
</reference>
<feature type="compositionally biased region" description="Polar residues" evidence="2">
    <location>
        <begin position="322"/>
        <end position="332"/>
    </location>
</feature>
<evidence type="ECO:0000256" key="1">
    <source>
        <dbReference type="SAM" id="Coils"/>
    </source>
</evidence>
<evidence type="ECO:0000313" key="3">
    <source>
        <dbReference type="EMBL" id="KDO70874.1"/>
    </source>
</evidence>
<feature type="compositionally biased region" description="Basic and acidic residues" evidence="2">
    <location>
        <begin position="335"/>
        <end position="345"/>
    </location>
</feature>
<proteinExistence type="predicted"/>
<feature type="coiled-coil region" evidence="1">
    <location>
        <begin position="120"/>
        <end position="147"/>
    </location>
</feature>
<feature type="non-terminal residue" evidence="3">
    <location>
        <position position="1"/>
    </location>
</feature>
<evidence type="ECO:0008006" key="5">
    <source>
        <dbReference type="Google" id="ProtNLM"/>
    </source>
</evidence>
<evidence type="ECO:0000256" key="2">
    <source>
        <dbReference type="SAM" id="MobiDB-lite"/>
    </source>
</evidence>
<feature type="coiled-coil region" evidence="1">
    <location>
        <begin position="367"/>
        <end position="398"/>
    </location>
</feature>
<protein>
    <recommendedName>
        <fullName evidence="5">Kinesin motor domain-containing protein</fullName>
    </recommendedName>
</protein>
<organism evidence="3 4">
    <name type="scientific">Citrus sinensis</name>
    <name type="common">Sweet orange</name>
    <name type="synonym">Citrus aurantium var. sinensis</name>
    <dbReference type="NCBI Taxonomy" id="2711"/>
    <lineage>
        <taxon>Eukaryota</taxon>
        <taxon>Viridiplantae</taxon>
        <taxon>Streptophyta</taxon>
        <taxon>Embryophyta</taxon>
        <taxon>Tracheophyta</taxon>
        <taxon>Spermatophyta</taxon>
        <taxon>Magnoliopsida</taxon>
        <taxon>eudicotyledons</taxon>
        <taxon>Gunneridae</taxon>
        <taxon>Pentapetalae</taxon>
        <taxon>rosids</taxon>
        <taxon>malvids</taxon>
        <taxon>Sapindales</taxon>
        <taxon>Rutaceae</taxon>
        <taxon>Aurantioideae</taxon>
        <taxon>Citrus</taxon>
    </lineage>
</organism>
<name>A0A067FU10_CITSI</name>
<keyword evidence="4" id="KW-1185">Reference proteome</keyword>
<feature type="compositionally biased region" description="Polar residues" evidence="2">
    <location>
        <begin position="7"/>
        <end position="52"/>
    </location>
</feature>
<dbReference type="EMBL" id="KK784890">
    <property type="protein sequence ID" value="KDO70874.1"/>
    <property type="molecule type" value="Genomic_DNA"/>
</dbReference>
<gene>
    <name evidence="3" type="ORF">CISIN_1g0028081mg</name>
</gene>
<dbReference type="Proteomes" id="UP000027120">
    <property type="component" value="Unassembled WGS sequence"/>
</dbReference>